<feature type="domain" description="CSC1/OSCA1-like cytosolic" evidence="3">
    <location>
        <begin position="38"/>
        <end position="173"/>
    </location>
</feature>
<organism evidence="4 5">
    <name type="scientific">Trichonephila inaurata madagascariensis</name>
    <dbReference type="NCBI Taxonomy" id="2747483"/>
    <lineage>
        <taxon>Eukaryota</taxon>
        <taxon>Metazoa</taxon>
        <taxon>Ecdysozoa</taxon>
        <taxon>Arthropoda</taxon>
        <taxon>Chelicerata</taxon>
        <taxon>Arachnida</taxon>
        <taxon>Araneae</taxon>
        <taxon>Araneomorphae</taxon>
        <taxon>Entelegynae</taxon>
        <taxon>Araneoidea</taxon>
        <taxon>Nephilidae</taxon>
        <taxon>Trichonephila</taxon>
        <taxon>Trichonephila inaurata</taxon>
    </lineage>
</organism>
<dbReference type="InterPro" id="IPR027815">
    <property type="entry name" value="CSC1/OSCA1-like_cyt"/>
</dbReference>
<accession>A0A8X6YP98</accession>
<feature type="transmembrane region" description="Helical" evidence="1">
    <location>
        <begin position="188"/>
        <end position="210"/>
    </location>
</feature>
<evidence type="ECO:0000313" key="4">
    <source>
        <dbReference type="EMBL" id="GFY75998.1"/>
    </source>
</evidence>
<dbReference type="OrthoDB" id="6437480at2759"/>
<feature type="transmembrane region" description="Helical" evidence="1">
    <location>
        <begin position="6"/>
        <end position="23"/>
    </location>
</feature>
<dbReference type="InterPro" id="IPR003864">
    <property type="entry name" value="CSC1/OSCA1-like_7TM"/>
</dbReference>
<dbReference type="InterPro" id="IPR045122">
    <property type="entry name" value="Csc1-like"/>
</dbReference>
<keyword evidence="5" id="KW-1185">Reference proteome</keyword>
<keyword evidence="1" id="KW-1133">Transmembrane helix</keyword>
<dbReference type="Pfam" id="PF02714">
    <property type="entry name" value="RSN1_7TM"/>
    <property type="match status" value="1"/>
</dbReference>
<reference evidence="4" key="1">
    <citation type="submission" date="2020-08" db="EMBL/GenBank/DDBJ databases">
        <title>Multicomponent nature underlies the extraordinary mechanical properties of spider dragline silk.</title>
        <authorList>
            <person name="Kono N."/>
            <person name="Nakamura H."/>
            <person name="Mori M."/>
            <person name="Yoshida Y."/>
            <person name="Ohtoshi R."/>
            <person name="Malay A.D."/>
            <person name="Moran D.A.P."/>
            <person name="Tomita M."/>
            <person name="Numata K."/>
            <person name="Arakawa K."/>
        </authorList>
    </citation>
    <scope>NUCLEOTIDE SEQUENCE</scope>
</reference>
<dbReference type="PANTHER" id="PTHR13018:SF5">
    <property type="entry name" value="RE44586P"/>
    <property type="match status" value="1"/>
</dbReference>
<comment type="caution">
    <text evidence="4">The sequence shown here is derived from an EMBL/GenBank/DDBJ whole genome shotgun (WGS) entry which is preliminary data.</text>
</comment>
<protein>
    <submittedName>
        <fullName evidence="4">Calcium permeable stress-gated cation channel 1</fullName>
    </submittedName>
</protein>
<name>A0A8X6YP98_9ARAC</name>
<feature type="transmembrane region" description="Helical" evidence="1">
    <location>
        <begin position="230"/>
        <end position="250"/>
    </location>
</feature>
<feature type="transmembrane region" description="Helical" evidence="1">
    <location>
        <begin position="316"/>
        <end position="335"/>
    </location>
</feature>
<dbReference type="PANTHER" id="PTHR13018">
    <property type="entry name" value="PROBABLE MEMBRANE PROTEIN DUF221-RELATED"/>
    <property type="match status" value="1"/>
</dbReference>
<dbReference type="EMBL" id="BMAV01021703">
    <property type="protein sequence ID" value="GFY75998.1"/>
    <property type="molecule type" value="Genomic_DNA"/>
</dbReference>
<evidence type="ECO:0000259" key="2">
    <source>
        <dbReference type="Pfam" id="PF02714"/>
    </source>
</evidence>
<feature type="transmembrane region" description="Helical" evidence="1">
    <location>
        <begin position="395"/>
        <end position="415"/>
    </location>
</feature>
<sequence>MMWVHIISGFVLLGAIVITIRMIDSNLKLFYKSDWKEKSIIIKNIRKENISSMAVEQYFKLNFPGAEIEDIKIAYDYSHLIRTNYKLATAEDNVDICKFISARKRRDVMVLESSCLIQMLLCACTSKKIRGLDFYEAEVIRHKTAIAEELNRLPKKILPIAFVTFKYEKDAKREHMQLGQTFWNQRSICINFITLIIGLFLSTPTIVISSFQLDKIKEGIAKWNATISRFLLTLVIWILSLVIPALITYSSEFLEYKTKSAMYRSEMRKTVFFLIITVVILPSLGLTSVSDFFKWFVSEYDKRLDWSCIFFPENGAFFVDYIITTTFMGTTFQLLRMAYFFVKYKVDRYNVYFASSPSHVSHKIHVLAIRFVLLGMIFMYGGFFALLWVRVGWRSVTYAACFLVYISIFVFLLAFNPMNWKAAIVRAGYAPFSKIKRQYRVIYRSAEQREIYQPFALRKFLPFIYYLDKYGNVMQPQQKFKILAEEIVKDIEKLQMGLKK</sequence>
<proteinExistence type="predicted"/>
<evidence type="ECO:0000256" key="1">
    <source>
        <dbReference type="SAM" id="Phobius"/>
    </source>
</evidence>
<feature type="domain" description="CSC1/OSCA1-like 7TM region" evidence="2">
    <location>
        <begin position="187"/>
        <end position="337"/>
    </location>
</feature>
<feature type="transmembrane region" description="Helical" evidence="1">
    <location>
        <begin position="271"/>
        <end position="296"/>
    </location>
</feature>
<dbReference type="AlphaFoldDB" id="A0A8X6YP98"/>
<evidence type="ECO:0000259" key="3">
    <source>
        <dbReference type="Pfam" id="PF14703"/>
    </source>
</evidence>
<dbReference type="Pfam" id="PF14703">
    <property type="entry name" value="PHM7_cyt"/>
    <property type="match status" value="1"/>
</dbReference>
<keyword evidence="1" id="KW-0812">Transmembrane</keyword>
<evidence type="ECO:0000313" key="5">
    <source>
        <dbReference type="Proteomes" id="UP000886998"/>
    </source>
</evidence>
<dbReference type="GO" id="GO:0005886">
    <property type="term" value="C:plasma membrane"/>
    <property type="evidence" value="ECO:0007669"/>
    <property type="project" value="TreeGrafter"/>
</dbReference>
<dbReference type="GO" id="GO:0005227">
    <property type="term" value="F:calcium-activated cation channel activity"/>
    <property type="evidence" value="ECO:0007669"/>
    <property type="project" value="InterPro"/>
</dbReference>
<gene>
    <name evidence="4" type="primary">TMEM63C</name>
    <name evidence="4" type="ORF">TNIN_213351</name>
</gene>
<dbReference type="Proteomes" id="UP000886998">
    <property type="component" value="Unassembled WGS sequence"/>
</dbReference>
<feature type="transmembrane region" description="Helical" evidence="1">
    <location>
        <begin position="367"/>
        <end position="389"/>
    </location>
</feature>
<keyword evidence="1" id="KW-0472">Membrane</keyword>